<feature type="domain" description="Fimbrial-type adhesion" evidence="5">
    <location>
        <begin position="188"/>
        <end position="326"/>
    </location>
</feature>
<proteinExistence type="inferred from homology"/>
<reference evidence="6 7" key="2">
    <citation type="journal article" date="2021" name="Microorganisms">
        <title>The Ever-Expanding Pseudomonas Genus: Description of 43 New Species and Partition of the Pseudomonas putida Group.</title>
        <authorList>
            <person name="Girard L."/>
            <person name="Lood C."/>
            <person name="Hofte M."/>
            <person name="Vandamme P."/>
            <person name="Rokni-Zadeh H."/>
            <person name="van Noort V."/>
            <person name="Lavigne R."/>
            <person name="De Mot R."/>
        </authorList>
    </citation>
    <scope>NUCLEOTIDE SEQUENCE [LARGE SCALE GENOMIC DNA]</scope>
    <source>
        <strain evidence="6 7">RW9S1A</strain>
    </source>
</reference>
<name>A0A9E6Q042_9PSED</name>
<dbReference type="InterPro" id="IPR008966">
    <property type="entry name" value="Adhesion_dom_sf"/>
</dbReference>
<dbReference type="EMBL" id="CP077095">
    <property type="protein sequence ID" value="QXI40667.1"/>
    <property type="molecule type" value="Genomic_DNA"/>
</dbReference>
<comment type="subcellular location">
    <subcellularLocation>
        <location evidence="1">Fimbrium</location>
    </subcellularLocation>
</comment>
<keyword evidence="7" id="KW-1185">Reference proteome</keyword>
<evidence type="ECO:0000256" key="2">
    <source>
        <dbReference type="ARBA" id="ARBA00006671"/>
    </source>
</evidence>
<dbReference type="Proteomes" id="UP000633418">
    <property type="component" value="Chromosome"/>
</dbReference>
<comment type="similarity">
    <text evidence="2">Belongs to the fimbrial protein family.</text>
</comment>
<accession>A0A9E6Q042</accession>
<evidence type="ECO:0000313" key="7">
    <source>
        <dbReference type="Proteomes" id="UP000633418"/>
    </source>
</evidence>
<dbReference type="PANTHER" id="PTHR33420:SF12">
    <property type="entry name" value="FIMBRIN-LIKE PROTEIN FIMI-RELATED"/>
    <property type="match status" value="1"/>
</dbReference>
<organism evidence="6 7">
    <name type="scientific">Pseudomonas xantholysinigenes</name>
    <dbReference type="NCBI Taxonomy" id="2745490"/>
    <lineage>
        <taxon>Bacteria</taxon>
        <taxon>Pseudomonadati</taxon>
        <taxon>Pseudomonadota</taxon>
        <taxon>Gammaproteobacteria</taxon>
        <taxon>Pseudomonadales</taxon>
        <taxon>Pseudomonadaceae</taxon>
        <taxon>Pseudomonas</taxon>
    </lineage>
</organism>
<keyword evidence="4" id="KW-0281">Fimbrium</keyword>
<dbReference type="InterPro" id="IPR036937">
    <property type="entry name" value="Adhesion_dom_fimbrial_sf"/>
</dbReference>
<dbReference type="Gene3D" id="2.60.40.1090">
    <property type="entry name" value="Fimbrial-type adhesion domain"/>
    <property type="match status" value="1"/>
</dbReference>
<gene>
    <name evidence="6" type="ORF">HU772_011565</name>
</gene>
<evidence type="ECO:0000259" key="5">
    <source>
        <dbReference type="Pfam" id="PF00419"/>
    </source>
</evidence>
<sequence>MITFASFPSQLQYAKTSINLTAIVLALLVSLTTPALAFTVLGAGATREGNMIRYSFIISNWSTTDGTVGPCSSESGRKTICGIQTATWKYPFGGTGAYPSSGTIEWKIRTRDNPTYGNMLEDLQRAGFYVPYRTSILIPASVDVSQACAGLAYYTIGPSSGGVVQPFPYPNPPCLRLASLQLPELSCETPDVQVEMGEHFTRDFANYGDTSLPKAFSIKMNKCSNGLSTVKYSLSANPTAPAVNATQGIVSLNKNSTAQGISLQVLDNNLQPIQLNKEYTFTPPTNTGGSFSIPMNARYIRTLPNGGSSPVTAGTANSEVAFVMSYL</sequence>
<dbReference type="Pfam" id="PF00419">
    <property type="entry name" value="Fimbrial"/>
    <property type="match status" value="1"/>
</dbReference>
<dbReference type="SUPFAM" id="SSF49401">
    <property type="entry name" value="Bacterial adhesins"/>
    <property type="match status" value="1"/>
</dbReference>
<evidence type="ECO:0000256" key="1">
    <source>
        <dbReference type="ARBA" id="ARBA00004561"/>
    </source>
</evidence>
<evidence type="ECO:0000313" key="6">
    <source>
        <dbReference type="EMBL" id="QXI40667.1"/>
    </source>
</evidence>
<dbReference type="AlphaFoldDB" id="A0A9E6Q042"/>
<dbReference type="RefSeq" id="WP_186657815.1">
    <property type="nucleotide sequence ID" value="NZ_CP077095.1"/>
</dbReference>
<dbReference type="InterPro" id="IPR000259">
    <property type="entry name" value="Adhesion_dom_fimbrial"/>
</dbReference>
<evidence type="ECO:0000256" key="3">
    <source>
        <dbReference type="ARBA" id="ARBA00022729"/>
    </source>
</evidence>
<dbReference type="InterPro" id="IPR050263">
    <property type="entry name" value="Bact_Fimbrial_Adh_Pro"/>
</dbReference>
<dbReference type="KEGG" id="pxn:HU772_011565"/>
<evidence type="ECO:0000256" key="4">
    <source>
        <dbReference type="ARBA" id="ARBA00023263"/>
    </source>
</evidence>
<dbReference type="GO" id="GO:0009289">
    <property type="term" value="C:pilus"/>
    <property type="evidence" value="ECO:0007669"/>
    <property type="project" value="UniProtKB-SubCell"/>
</dbReference>
<protein>
    <recommendedName>
        <fullName evidence="5">Fimbrial-type adhesion domain-containing protein</fullName>
    </recommendedName>
</protein>
<dbReference type="PANTHER" id="PTHR33420">
    <property type="entry name" value="FIMBRIAL SUBUNIT ELFA-RELATED"/>
    <property type="match status" value="1"/>
</dbReference>
<keyword evidence="3" id="KW-0732">Signal</keyword>
<reference evidence="6 7" key="1">
    <citation type="journal article" date="2020" name="Microorganisms">
        <title>Reliable Identification of Environmental Pseudomonas Isolates Using the rpoD Gene.</title>
        <authorList>
            <consortium name="The Broad Institute Genome Sequencing Platform"/>
            <person name="Girard L."/>
            <person name="Lood C."/>
            <person name="Rokni-Zadeh H."/>
            <person name="van Noort V."/>
            <person name="Lavigne R."/>
            <person name="De Mot R."/>
        </authorList>
    </citation>
    <scope>NUCLEOTIDE SEQUENCE [LARGE SCALE GENOMIC DNA]</scope>
    <source>
        <strain evidence="6 7">RW9S1A</strain>
    </source>
</reference>
<dbReference type="GO" id="GO:0043709">
    <property type="term" value="P:cell adhesion involved in single-species biofilm formation"/>
    <property type="evidence" value="ECO:0007669"/>
    <property type="project" value="TreeGrafter"/>
</dbReference>